<sequence>MLCLLLLRFDGANEQRTGLVSQVRLIAVEEEVEQHRADGGQQDTAMKKRL</sequence>
<organism evidence="1 2">
    <name type="scientific">Aeromonas veronii</name>
    <dbReference type="NCBI Taxonomy" id="654"/>
    <lineage>
        <taxon>Bacteria</taxon>
        <taxon>Pseudomonadati</taxon>
        <taxon>Pseudomonadota</taxon>
        <taxon>Gammaproteobacteria</taxon>
        <taxon>Aeromonadales</taxon>
        <taxon>Aeromonadaceae</taxon>
        <taxon>Aeromonas</taxon>
    </lineage>
</organism>
<name>A0A653KV78_AERVE</name>
<reference evidence="1 2" key="1">
    <citation type="submission" date="2019-10" db="EMBL/GenBank/DDBJ databases">
        <authorList>
            <person name="Karimi E."/>
        </authorList>
    </citation>
    <scope>NUCLEOTIDE SEQUENCE [LARGE SCALE GENOMIC DNA]</scope>
    <source>
        <strain evidence="1">Aeromonas sp. 8C</strain>
    </source>
</reference>
<accession>A0A653KV78</accession>
<evidence type="ECO:0000313" key="2">
    <source>
        <dbReference type="Proteomes" id="UP000439123"/>
    </source>
</evidence>
<dbReference type="AlphaFoldDB" id="A0A653KV78"/>
<gene>
    <name evidence="1" type="ORF">AERO8C_140293</name>
</gene>
<evidence type="ECO:0000313" key="1">
    <source>
        <dbReference type="EMBL" id="VXA82975.1"/>
    </source>
</evidence>
<protein>
    <submittedName>
        <fullName evidence="1">Uncharacterized protein</fullName>
    </submittedName>
</protein>
<proteinExistence type="predicted"/>
<dbReference type="Proteomes" id="UP000439123">
    <property type="component" value="Unassembled WGS sequence"/>
</dbReference>
<dbReference type="EMBL" id="CABWLC010000006">
    <property type="protein sequence ID" value="VXA82975.1"/>
    <property type="molecule type" value="Genomic_DNA"/>
</dbReference>